<reference evidence="11 12" key="1">
    <citation type="journal article" date="2023" name="Insect Mol. Biol.">
        <title>Genome sequencing provides insights into the evolution of gene families encoding plant cell wall-degrading enzymes in longhorned beetles.</title>
        <authorList>
            <person name="Shin N.R."/>
            <person name="Okamura Y."/>
            <person name="Kirsch R."/>
            <person name="Pauchet Y."/>
        </authorList>
    </citation>
    <scope>NUCLEOTIDE SEQUENCE [LARGE SCALE GENOMIC DNA]</scope>
    <source>
        <strain evidence="11">EAD_L_NR</strain>
    </source>
</reference>
<evidence type="ECO:0000256" key="9">
    <source>
        <dbReference type="SAM" id="MobiDB-lite"/>
    </source>
</evidence>
<keyword evidence="7 8" id="KW-0539">Nucleus</keyword>
<evidence type="ECO:0000256" key="2">
    <source>
        <dbReference type="ARBA" id="ARBA00022705"/>
    </source>
</evidence>
<evidence type="ECO:0000256" key="4">
    <source>
        <dbReference type="ARBA" id="ARBA00023125"/>
    </source>
</evidence>
<dbReference type="AlphaFoldDB" id="A0AAV8WBI8"/>
<evidence type="ECO:0000313" key="12">
    <source>
        <dbReference type="Proteomes" id="UP001159042"/>
    </source>
</evidence>
<keyword evidence="6 8" id="KW-0804">Transcription</keyword>
<proteinExistence type="inferred from homology"/>
<keyword evidence="2 8" id="KW-0235">DNA replication</keyword>
<name>A0AAV8WBI8_9CUCU</name>
<dbReference type="GO" id="GO:0006260">
    <property type="term" value="P:DNA replication"/>
    <property type="evidence" value="ECO:0007669"/>
    <property type="project" value="UniProtKB-KW"/>
</dbReference>
<keyword evidence="4 8" id="KW-0238">DNA-binding</keyword>
<keyword evidence="5 8" id="KW-0010">Activator</keyword>
<dbReference type="InterPro" id="IPR003619">
    <property type="entry name" value="MAD_homology1_Dwarfin-type"/>
</dbReference>
<feature type="region of interest" description="Disordered" evidence="9">
    <location>
        <begin position="574"/>
        <end position="618"/>
    </location>
</feature>
<accession>A0AAV8WBI8</accession>
<sequence>MCPNYQDEFHPFIEALLPFVKSFSYTWFNLQAAKRKYYKKHEKRMSLEEERQCKEALQNEKAEVKQKWASRLLGKLRKDITQECREDFVLSITGKRPAVCVLSNPDQKGKMRRIDCLRQADKVWRLDLVMVILFKAIPLESTDGERLEKNPDCSQPGLCVNPYHINVSVRELDLYLANFINSHEILSGVCYNNNNKKEDERKNKASILHELSDPQPNMNSVKLEHPAFYCNNYPEQGPVVADRSSSVDAMVVSATYSMPQNTTLVSSSSQASPSTLFYQHSPEPHHQHQNQVKYPENGHDTLSDFVTFVCQETDSNQNAQMQTNISRSPKPQYFPSTMLPPPPLPPMARPVAIIRSTGDVTMSGTNSPPASITPPCSEASAADEVPEISASPPLSPGSHERRKSPSQRNSVPTSSPYSPSRDYSFNHFHGQPGHLFSYPSMTGMSGVISPTNLSMYSPSVSTSRGTPRSNSIPRWSTPLFTLDQEDFSMITHPSNPEPNAIILMDEATAAASSAEHTGQCLCTNVLVLIQCQAIPKDEENIYEATPKTYTYPNSDIEDYYQSIRRLSIHPYQYNPSEETNQATSYPDSQHQEQVTENYPSTQKNIRQQISRRRTQVKKPQVEQYLKEVTPTTKTVYNTRYVDYVRLNEQAPDTGIKQETEGLQRAALKPSIQYVLQSDVQQKPSRPHPQLQYVIPEQKPVHPEQQPNAASLAAYQNALLAHQKVLETERIDESARSSIYVTQSIPKKPVRKTLKPATQDENIQQYTRLPQYEFQQKPPAVYERQEPAEVMYQAKLQYANNDRDYQASTEAPTYLHILNNKALKQQQLQYQKVSTEEPTYQEEKIQQQPLLPSYQQLLSRPGKSLHPVKYQQPQQVTRTSYQRPDELEYKSLPKQEAQATVPIQYQPSYLKKGPKYLPDTKEPRYHPLNLGEIDTYQHQQVVNIPKQDQQALIPYEAAIAKLQAEKLNIRQQLVRPQIKYQHQELNIPATATHSLPYPTAGTINQADVADADTEYVRIGQVNRFKPSLASTPPTTYRKPQQNVSVRYYRNSGRPTITYTSQAQYQ</sequence>
<evidence type="ECO:0000256" key="8">
    <source>
        <dbReference type="RuleBase" id="RU000690"/>
    </source>
</evidence>
<evidence type="ECO:0000256" key="3">
    <source>
        <dbReference type="ARBA" id="ARBA00023015"/>
    </source>
</evidence>
<feature type="compositionally biased region" description="Polar residues" evidence="9">
    <location>
        <begin position="359"/>
        <end position="370"/>
    </location>
</feature>
<dbReference type="PROSITE" id="PS51080">
    <property type="entry name" value="CTF_NFI_2"/>
    <property type="match status" value="1"/>
</dbReference>
<dbReference type="InterPro" id="IPR000647">
    <property type="entry name" value="CTF/NFI"/>
</dbReference>
<dbReference type="GO" id="GO:0000978">
    <property type="term" value="F:RNA polymerase II cis-regulatory region sequence-specific DNA binding"/>
    <property type="evidence" value="ECO:0007669"/>
    <property type="project" value="TreeGrafter"/>
</dbReference>
<feature type="region of interest" description="Disordered" evidence="9">
    <location>
        <begin position="316"/>
        <end position="336"/>
    </location>
</feature>
<comment type="similarity">
    <text evidence="8">Belongs to the CTF/NF-I family.</text>
</comment>
<dbReference type="InterPro" id="IPR020604">
    <property type="entry name" value="CTF/NFI_DNA-bd-dom"/>
</dbReference>
<keyword evidence="3 8" id="KW-0805">Transcription regulation</keyword>
<dbReference type="Pfam" id="PF03165">
    <property type="entry name" value="MH1"/>
    <property type="match status" value="1"/>
</dbReference>
<comment type="subunit">
    <text evidence="8">Binds DNA as a homodimer.</text>
</comment>
<evidence type="ECO:0000313" key="11">
    <source>
        <dbReference type="EMBL" id="KAJ8923580.1"/>
    </source>
</evidence>
<evidence type="ECO:0000256" key="7">
    <source>
        <dbReference type="ARBA" id="ARBA00023242"/>
    </source>
</evidence>
<gene>
    <name evidence="11" type="ORF">NQ315_010159</name>
</gene>
<feature type="compositionally biased region" description="Polar residues" evidence="9">
    <location>
        <begin position="316"/>
        <end position="329"/>
    </location>
</feature>
<comment type="subcellular location">
    <subcellularLocation>
        <location evidence="1 8">Nucleus</location>
    </subcellularLocation>
</comment>
<dbReference type="EMBL" id="JANEYG010000004">
    <property type="protein sequence ID" value="KAJ8923580.1"/>
    <property type="molecule type" value="Genomic_DNA"/>
</dbReference>
<keyword evidence="12" id="KW-1185">Reference proteome</keyword>
<dbReference type="Pfam" id="PF10524">
    <property type="entry name" value="NfI_DNAbd_pre-N"/>
    <property type="match status" value="1"/>
</dbReference>
<evidence type="ECO:0000256" key="5">
    <source>
        <dbReference type="ARBA" id="ARBA00023159"/>
    </source>
</evidence>
<comment type="caution">
    <text evidence="11">The sequence shown here is derived from an EMBL/GenBank/DDBJ whole genome shotgun (WGS) entry which is preliminary data.</text>
</comment>
<comment type="function">
    <text evidence="8">Recognizes and binds the palindromic sequence 5'-TTGGCNNNNNGCCAA-3' present in viral and cellular promoters and in the origin of replication of adenovirus type 2. These proteins are individually capable of activating transcription and replication.</text>
</comment>
<evidence type="ECO:0000256" key="6">
    <source>
        <dbReference type="ARBA" id="ARBA00023163"/>
    </source>
</evidence>
<feature type="region of interest" description="Disordered" evidence="9">
    <location>
        <begin position="863"/>
        <end position="882"/>
    </location>
</feature>
<feature type="region of interest" description="Disordered" evidence="9">
    <location>
        <begin position="359"/>
        <end position="424"/>
    </location>
</feature>
<feature type="compositionally biased region" description="Polar residues" evidence="9">
    <location>
        <begin position="574"/>
        <end position="608"/>
    </location>
</feature>
<dbReference type="Proteomes" id="UP001159042">
    <property type="component" value="Unassembled WGS sequence"/>
</dbReference>
<feature type="compositionally biased region" description="Polar residues" evidence="9">
    <location>
        <begin position="406"/>
        <end position="423"/>
    </location>
</feature>
<dbReference type="Pfam" id="PF00859">
    <property type="entry name" value="CTF_NFI"/>
    <property type="match status" value="1"/>
</dbReference>
<dbReference type="GO" id="GO:0005634">
    <property type="term" value="C:nucleus"/>
    <property type="evidence" value="ECO:0007669"/>
    <property type="project" value="UniProtKB-SubCell"/>
</dbReference>
<dbReference type="SMART" id="SM00523">
    <property type="entry name" value="DWA"/>
    <property type="match status" value="1"/>
</dbReference>
<dbReference type="PANTHER" id="PTHR11492:SF8">
    <property type="entry name" value="NUCLEAR FACTOR I, ISOFORM B"/>
    <property type="match status" value="1"/>
</dbReference>
<feature type="compositionally biased region" description="Polar residues" evidence="9">
    <location>
        <begin position="870"/>
        <end position="881"/>
    </location>
</feature>
<evidence type="ECO:0000259" key="10">
    <source>
        <dbReference type="PROSITE" id="PS51080"/>
    </source>
</evidence>
<evidence type="ECO:0000256" key="1">
    <source>
        <dbReference type="ARBA" id="ARBA00004123"/>
    </source>
</evidence>
<dbReference type="PANTHER" id="PTHR11492">
    <property type="entry name" value="NUCLEAR FACTOR I"/>
    <property type="match status" value="1"/>
</dbReference>
<feature type="domain" description="CTF/NF-I" evidence="10">
    <location>
        <begin position="1"/>
        <end position="191"/>
    </location>
</feature>
<dbReference type="InterPro" id="IPR019548">
    <property type="entry name" value="CTF/NFI_DNA-bd_N"/>
</dbReference>
<protein>
    <recommendedName>
        <fullName evidence="8">Nuclear factor 1</fullName>
    </recommendedName>
</protein>
<dbReference type="GO" id="GO:0045893">
    <property type="term" value="P:positive regulation of DNA-templated transcription"/>
    <property type="evidence" value="ECO:0007669"/>
    <property type="project" value="UniProtKB-ARBA"/>
</dbReference>
<organism evidence="11 12">
    <name type="scientific">Exocentrus adspersus</name>
    <dbReference type="NCBI Taxonomy" id="1586481"/>
    <lineage>
        <taxon>Eukaryota</taxon>
        <taxon>Metazoa</taxon>
        <taxon>Ecdysozoa</taxon>
        <taxon>Arthropoda</taxon>
        <taxon>Hexapoda</taxon>
        <taxon>Insecta</taxon>
        <taxon>Pterygota</taxon>
        <taxon>Neoptera</taxon>
        <taxon>Endopterygota</taxon>
        <taxon>Coleoptera</taxon>
        <taxon>Polyphaga</taxon>
        <taxon>Cucujiformia</taxon>
        <taxon>Chrysomeloidea</taxon>
        <taxon>Cerambycidae</taxon>
        <taxon>Lamiinae</taxon>
        <taxon>Acanthocinini</taxon>
        <taxon>Exocentrus</taxon>
    </lineage>
</organism>
<dbReference type="GO" id="GO:0000981">
    <property type="term" value="F:DNA-binding transcription factor activity, RNA polymerase II-specific"/>
    <property type="evidence" value="ECO:0007669"/>
    <property type="project" value="TreeGrafter"/>
</dbReference>